<comment type="caution">
    <text evidence="4">The sequence shown here is derived from an EMBL/GenBank/DDBJ whole genome shotgun (WGS) entry which is preliminary data.</text>
</comment>
<accession>A0ABU5GNT0</accession>
<dbReference type="PANTHER" id="PTHR11851">
    <property type="entry name" value="METALLOPROTEASE"/>
    <property type="match status" value="1"/>
</dbReference>
<evidence type="ECO:0000313" key="4">
    <source>
        <dbReference type="EMBL" id="MDY7218365.1"/>
    </source>
</evidence>
<dbReference type="EMBL" id="JAXIVU010000002">
    <property type="protein sequence ID" value="MDY7218365.1"/>
    <property type="molecule type" value="Genomic_DNA"/>
</dbReference>
<dbReference type="InterPro" id="IPR011249">
    <property type="entry name" value="Metalloenz_LuxS/M16"/>
</dbReference>
<evidence type="ECO:0000256" key="1">
    <source>
        <dbReference type="SAM" id="MobiDB-lite"/>
    </source>
</evidence>
<gene>
    <name evidence="4" type="ORF">TOI97_02045</name>
</gene>
<dbReference type="Pfam" id="PF05193">
    <property type="entry name" value="Peptidase_M16_C"/>
    <property type="match status" value="1"/>
</dbReference>
<feature type="region of interest" description="Disordered" evidence="1">
    <location>
        <begin position="468"/>
        <end position="488"/>
    </location>
</feature>
<feature type="domain" description="Peptidase M16 C-terminal" evidence="3">
    <location>
        <begin position="223"/>
        <end position="396"/>
    </location>
</feature>
<sequence>MISLRILTGGVISAALLIISGCSTLNVQPTQQLDTAEQSISSLAALSKQSPASRELDIQTWHTNSGTKVLFMKAPELPMFDLRLTFAAGSSKDQNILGLANLTNAMLNEGSGQLDADAIAARFEDLGAQFSSGSYRDMAVVSLRSLTDPQLSEPALELFSSITAQPSFPTDSLARIKNQLLAGFEYQKQDPGKLASLTLFKQLYGSHPYANPSVGTAETVPMISRKQLQDFHRTYYTAENAQIALVGDLTLAQAQAISEKVTARLPRGTTAAKTVNPIARSASQTHIEFPSTQTQIFLAQLAVKRGDPDYPALFLGNQIFGGGGFGTRLMEEVREKRGLTYGIYSSFSPMQAAGPFMISVKTRAQLSQATLEFIQELLRDYIANGPTQSELDRAKRESLGSFPLSAASNASIVGQMAAIGFYDMPLTWLNDFMQDLQKLTVTDVHEAFKRHLNPDQLIIVTAGPTVKQNPLPNPVDRTEVTQPMERQH</sequence>
<dbReference type="Gene3D" id="3.30.830.10">
    <property type="entry name" value="Metalloenzyme, LuxS/M16 peptidase-like"/>
    <property type="match status" value="2"/>
</dbReference>
<name>A0ABU5GNT0_9GAMM</name>
<proteinExistence type="predicted"/>
<dbReference type="InterPro" id="IPR050361">
    <property type="entry name" value="MPP/UQCRC_Complex"/>
</dbReference>
<reference evidence="4 5" key="1">
    <citation type="submission" date="2023-12" db="EMBL/GenBank/DDBJ databases">
        <title>Denitrificimonas halotolerans sp. nov.,a novel species isolated from landfill leachate.</title>
        <authorList>
            <person name="Wang S."/>
        </authorList>
    </citation>
    <scope>NUCLEOTIDE SEQUENCE [LARGE SCALE GENOMIC DNA]</scope>
    <source>
        <strain evidence="4 5">JX-1</strain>
    </source>
</reference>
<dbReference type="SUPFAM" id="SSF63411">
    <property type="entry name" value="LuxS/MPP-like metallohydrolase"/>
    <property type="match status" value="2"/>
</dbReference>
<evidence type="ECO:0000259" key="2">
    <source>
        <dbReference type="Pfam" id="PF00675"/>
    </source>
</evidence>
<dbReference type="InterPro" id="IPR011765">
    <property type="entry name" value="Pept_M16_N"/>
</dbReference>
<dbReference type="InterPro" id="IPR007863">
    <property type="entry name" value="Peptidase_M16_C"/>
</dbReference>
<keyword evidence="5" id="KW-1185">Reference proteome</keyword>
<protein>
    <submittedName>
        <fullName evidence="4">Pitrilysin family protein</fullName>
    </submittedName>
</protein>
<evidence type="ECO:0000313" key="5">
    <source>
        <dbReference type="Proteomes" id="UP001294570"/>
    </source>
</evidence>
<feature type="domain" description="Peptidase M16 N-terminal" evidence="2">
    <location>
        <begin position="78"/>
        <end position="216"/>
    </location>
</feature>
<dbReference type="Pfam" id="PF00675">
    <property type="entry name" value="Peptidase_M16"/>
    <property type="match status" value="1"/>
</dbReference>
<dbReference type="RefSeq" id="WP_321552470.1">
    <property type="nucleotide sequence ID" value="NZ_JAXIVU010000002.1"/>
</dbReference>
<dbReference type="PANTHER" id="PTHR11851:SF224">
    <property type="entry name" value="PROCESSING PROTEASE"/>
    <property type="match status" value="1"/>
</dbReference>
<organism evidence="4 5">
    <name type="scientific">Denitrificimonas halotolerans</name>
    <dbReference type="NCBI Taxonomy" id="3098930"/>
    <lineage>
        <taxon>Bacteria</taxon>
        <taxon>Pseudomonadati</taxon>
        <taxon>Pseudomonadota</taxon>
        <taxon>Gammaproteobacteria</taxon>
        <taxon>Pseudomonadales</taxon>
        <taxon>Pseudomonadaceae</taxon>
        <taxon>Denitrificimonas</taxon>
    </lineage>
</organism>
<dbReference type="Proteomes" id="UP001294570">
    <property type="component" value="Unassembled WGS sequence"/>
</dbReference>
<evidence type="ECO:0000259" key="3">
    <source>
        <dbReference type="Pfam" id="PF05193"/>
    </source>
</evidence>
<dbReference type="PROSITE" id="PS51257">
    <property type="entry name" value="PROKAR_LIPOPROTEIN"/>
    <property type="match status" value="1"/>
</dbReference>